<reference evidence="7 8" key="1">
    <citation type="journal article" date="2014" name="Nat. Genet.">
        <title>Whole-genome sequence of a flatfish provides insights into ZW sex chromosome evolution and adaptation to a benthic lifestyle.</title>
        <authorList>
            <person name="Chen S."/>
            <person name="Zhang G."/>
            <person name="Shao C."/>
            <person name="Huang Q."/>
            <person name="Liu G."/>
            <person name="Zhang P."/>
            <person name="Song W."/>
            <person name="An N."/>
            <person name="Chalopin D."/>
            <person name="Volff J.N."/>
            <person name="Hong Y."/>
            <person name="Li Q."/>
            <person name="Sha Z."/>
            <person name="Zhou H."/>
            <person name="Xie M."/>
            <person name="Yu Q."/>
            <person name="Liu Y."/>
            <person name="Xiang H."/>
            <person name="Wang N."/>
            <person name="Wu K."/>
            <person name="Yang C."/>
            <person name="Zhou Q."/>
            <person name="Liao X."/>
            <person name="Yang L."/>
            <person name="Hu Q."/>
            <person name="Zhang J."/>
            <person name="Meng L."/>
            <person name="Jin L."/>
            <person name="Tian Y."/>
            <person name="Lian J."/>
            <person name="Yang J."/>
            <person name="Miao G."/>
            <person name="Liu S."/>
            <person name="Liang Z."/>
            <person name="Yan F."/>
            <person name="Li Y."/>
            <person name="Sun B."/>
            <person name="Zhang H."/>
            <person name="Zhang J."/>
            <person name="Zhu Y."/>
            <person name="Du M."/>
            <person name="Zhao Y."/>
            <person name="Schartl M."/>
            <person name="Tang Q."/>
            <person name="Wang J."/>
        </authorList>
    </citation>
    <scope>NUCLEOTIDE SEQUENCE</scope>
</reference>
<comment type="similarity">
    <text evidence="6">Belongs to the dicarboxylate/amino acid:cation symporter (DAACS) (TC 2.A.23) family.</text>
</comment>
<dbReference type="InterPro" id="IPR036458">
    <property type="entry name" value="Na:dicarbo_symporter_sf"/>
</dbReference>
<dbReference type="Gene3D" id="1.10.3860.10">
    <property type="entry name" value="Sodium:dicarboxylate symporter"/>
    <property type="match status" value="1"/>
</dbReference>
<dbReference type="PANTHER" id="PTHR11958:SF63">
    <property type="entry name" value="AMINO ACID TRANSPORTER"/>
    <property type="match status" value="1"/>
</dbReference>
<keyword evidence="2 6" id="KW-0813">Transport</keyword>
<evidence type="ECO:0000256" key="2">
    <source>
        <dbReference type="ARBA" id="ARBA00022448"/>
    </source>
</evidence>
<comment type="subcellular location">
    <subcellularLocation>
        <location evidence="1 6">Membrane</location>
        <topology evidence="1 6">Multi-pass membrane protein</topology>
    </subcellularLocation>
</comment>
<evidence type="ECO:0000256" key="3">
    <source>
        <dbReference type="ARBA" id="ARBA00022692"/>
    </source>
</evidence>
<evidence type="ECO:0000256" key="4">
    <source>
        <dbReference type="ARBA" id="ARBA00022989"/>
    </source>
</evidence>
<feature type="transmembrane region" description="Helical" evidence="6">
    <location>
        <begin position="256"/>
        <end position="277"/>
    </location>
</feature>
<dbReference type="OrthoDB" id="5877963at2759"/>
<dbReference type="InterPro" id="IPR001991">
    <property type="entry name" value="Na-dicarboxylate_symporter"/>
</dbReference>
<dbReference type="GO" id="GO:0015175">
    <property type="term" value="F:neutral L-amino acid transmembrane transporter activity"/>
    <property type="evidence" value="ECO:0007669"/>
    <property type="project" value="TreeGrafter"/>
</dbReference>
<evidence type="ECO:0000256" key="6">
    <source>
        <dbReference type="RuleBase" id="RU361216"/>
    </source>
</evidence>
<dbReference type="OMA" id="TVDINNM"/>
<feature type="transmembrane region" description="Helical" evidence="6">
    <location>
        <begin position="327"/>
        <end position="348"/>
    </location>
</feature>
<organism evidence="7 8">
    <name type="scientific">Cynoglossus semilaevis</name>
    <name type="common">Tongue sole</name>
    <dbReference type="NCBI Taxonomy" id="244447"/>
    <lineage>
        <taxon>Eukaryota</taxon>
        <taxon>Metazoa</taxon>
        <taxon>Chordata</taxon>
        <taxon>Craniata</taxon>
        <taxon>Vertebrata</taxon>
        <taxon>Euteleostomi</taxon>
        <taxon>Actinopterygii</taxon>
        <taxon>Neopterygii</taxon>
        <taxon>Teleostei</taxon>
        <taxon>Neoteleostei</taxon>
        <taxon>Acanthomorphata</taxon>
        <taxon>Carangaria</taxon>
        <taxon>Pleuronectiformes</taxon>
        <taxon>Pleuronectoidei</taxon>
        <taxon>Cynoglossidae</taxon>
        <taxon>Cynoglossinae</taxon>
        <taxon>Cynoglossus</taxon>
    </lineage>
</organism>
<dbReference type="AlphaFoldDB" id="A0A3P8WDI4"/>
<dbReference type="GeneID" id="103396479"/>
<protein>
    <recommendedName>
        <fullName evidence="6">Amino acid transporter</fullName>
    </recommendedName>
</protein>
<dbReference type="InterPro" id="IPR050746">
    <property type="entry name" value="DAACS"/>
</dbReference>
<dbReference type="Proteomes" id="UP000265120">
    <property type="component" value="Chromosome 20"/>
</dbReference>
<feature type="transmembrane region" description="Helical" evidence="6">
    <location>
        <begin position="116"/>
        <end position="140"/>
    </location>
</feature>
<keyword evidence="3 6" id="KW-0812">Transmembrane</keyword>
<keyword evidence="6" id="KW-0769">Symport</keyword>
<dbReference type="PANTHER" id="PTHR11958">
    <property type="entry name" value="SODIUM/DICARBOXYLATE SYMPORTER-RELATED"/>
    <property type="match status" value="1"/>
</dbReference>
<feature type="transmembrane region" description="Helical" evidence="6">
    <location>
        <begin position="216"/>
        <end position="235"/>
    </location>
</feature>
<name>A0A3P8WDI4_CYNSE</name>
<dbReference type="PRINTS" id="PR00173">
    <property type="entry name" value="EDTRNSPORT"/>
</dbReference>
<sequence length="500" mass="53803">MSLCAQPETGDGDTQTCLEDIESTNSNCLSKKKCNITDILKKNALILLTLAAIILGIALGFALQPVNMTETQINYFTFPGQMLLRMLEMMLLPLIVSSLIAGIASVEKKTYGKIGLYSFCYYATTTFLALTSGVLLAIFIKPGKSPEHITATSVGNSTPMQTLDAFLDLIRNMFPSNLVKASFSLYVTVYSEKKTSGDDNATESETVPIPGSTDGMNILGLVVFSVGTGVILNYMGDEGKPMRDFFDCLSKVTMHLISVIIWYSPVGILFLVGGQILKMKDMGVIGRQIGMYTVTLVTGLALHCLVVLPLIYIVITRKNPIRFVSGLLEALTMAFGTSSSTATLPVTIHCLETYLNMDKKVTRFMVPMGAIMTMDGTALYEVVASIFIAQVYHINLSVGQIILIGITAEVAAIGATGVPQGGLVTITLVLSSAGLPLEGISLIVTVDWILDRLRTITNVMSDAFGVGVVNHLAGPELKSSMDECLEDDDTDLFSVKTDAN</sequence>
<keyword evidence="4 6" id="KW-1133">Transmembrane helix</keyword>
<feature type="transmembrane region" description="Helical" evidence="6">
    <location>
        <begin position="289"/>
        <end position="315"/>
    </location>
</feature>
<accession>A0A3P8WDI4</accession>
<dbReference type="Ensembl" id="ENSCSET00000025086.1">
    <property type="protein sequence ID" value="ENSCSEP00000024754.1"/>
    <property type="gene ID" value="ENSCSEG00000015760.1"/>
</dbReference>
<proteinExistence type="inferred from homology"/>
<evidence type="ECO:0000313" key="8">
    <source>
        <dbReference type="Proteomes" id="UP000265120"/>
    </source>
</evidence>
<dbReference type="SUPFAM" id="SSF118215">
    <property type="entry name" value="Proton glutamate symport protein"/>
    <property type="match status" value="1"/>
</dbReference>
<reference evidence="7" key="2">
    <citation type="submission" date="2025-08" db="UniProtKB">
        <authorList>
            <consortium name="Ensembl"/>
        </authorList>
    </citation>
    <scope>IDENTIFICATION</scope>
</reference>
<feature type="transmembrane region" description="Helical" evidence="6">
    <location>
        <begin position="401"/>
        <end position="418"/>
    </location>
</feature>
<feature type="transmembrane region" description="Helical" evidence="6">
    <location>
        <begin position="424"/>
        <end position="450"/>
    </location>
</feature>
<dbReference type="KEGG" id="csem:103396479"/>
<dbReference type="Pfam" id="PF00375">
    <property type="entry name" value="SDF"/>
    <property type="match status" value="1"/>
</dbReference>
<keyword evidence="8" id="KW-1185">Reference proteome</keyword>
<evidence type="ECO:0000256" key="5">
    <source>
        <dbReference type="ARBA" id="ARBA00023136"/>
    </source>
</evidence>
<dbReference type="GO" id="GO:0005313">
    <property type="term" value="F:L-glutamate transmembrane transporter activity"/>
    <property type="evidence" value="ECO:0007669"/>
    <property type="project" value="TreeGrafter"/>
</dbReference>
<dbReference type="GO" id="GO:0005886">
    <property type="term" value="C:plasma membrane"/>
    <property type="evidence" value="ECO:0007669"/>
    <property type="project" value="TreeGrafter"/>
</dbReference>
<feature type="transmembrane region" description="Helical" evidence="6">
    <location>
        <begin position="44"/>
        <end position="63"/>
    </location>
</feature>
<dbReference type="GeneTree" id="ENSGT00940000155464"/>
<feature type="transmembrane region" description="Helical" evidence="6">
    <location>
        <begin position="83"/>
        <end position="104"/>
    </location>
</feature>
<evidence type="ECO:0000256" key="1">
    <source>
        <dbReference type="ARBA" id="ARBA00004141"/>
    </source>
</evidence>
<reference evidence="7" key="3">
    <citation type="submission" date="2025-09" db="UniProtKB">
        <authorList>
            <consortium name="Ensembl"/>
        </authorList>
    </citation>
    <scope>IDENTIFICATION</scope>
</reference>
<dbReference type="GO" id="GO:0015501">
    <property type="term" value="F:glutamate:sodium symporter activity"/>
    <property type="evidence" value="ECO:0007669"/>
    <property type="project" value="TreeGrafter"/>
</dbReference>
<feature type="transmembrane region" description="Helical" evidence="6">
    <location>
        <begin position="368"/>
        <end position="389"/>
    </location>
</feature>
<dbReference type="RefSeq" id="XP_024908116.1">
    <property type="nucleotide sequence ID" value="XM_025052348.1"/>
</dbReference>
<evidence type="ECO:0000313" key="7">
    <source>
        <dbReference type="Ensembl" id="ENSCSEP00000024754.1"/>
    </source>
</evidence>
<keyword evidence="5 6" id="KW-0472">Membrane</keyword>